<proteinExistence type="predicted"/>
<dbReference type="Proteomes" id="UP000011518">
    <property type="component" value="Unassembled WGS sequence"/>
</dbReference>
<dbReference type="InParanoid" id="L9KH60"/>
<dbReference type="STRING" id="246437.L9KH60"/>
<name>L9KH60_TUPCH</name>
<sequence length="282" mass="30891">MATRVLCKVFLSIKGMHYQVEVRGHPPCGSHPTPSPMTMDRHGLPGHGHCHRAPHHPAGLRPLPPLPVVEPALPSKLEGQPQAEVPARGPSCWIPRALEKAAALAASLARGGAAMEQKVEEADFLAMRRWRCRRRVTYNVADSCFTPGGPLARAADPVIGGCFVQPSSSCPLQSTSPGSSCLPPLALRAGEGRYVPAEKLELLALQEERTQEILKKHLTRDQDWERRKIRQASTLEEKRRAQEEAVRADKAQKARLVRVLVTPLRAKGSFEPPDLTKAGPRT</sequence>
<gene>
    <name evidence="1" type="ORF">TREES_T100005475</name>
</gene>
<organism evidence="1 2">
    <name type="scientific">Tupaia chinensis</name>
    <name type="common">Chinese tree shrew</name>
    <name type="synonym">Tupaia belangeri chinensis</name>
    <dbReference type="NCBI Taxonomy" id="246437"/>
    <lineage>
        <taxon>Eukaryota</taxon>
        <taxon>Metazoa</taxon>
        <taxon>Chordata</taxon>
        <taxon>Craniata</taxon>
        <taxon>Vertebrata</taxon>
        <taxon>Euteleostomi</taxon>
        <taxon>Mammalia</taxon>
        <taxon>Eutheria</taxon>
        <taxon>Euarchontoglires</taxon>
        <taxon>Scandentia</taxon>
        <taxon>Tupaiidae</taxon>
        <taxon>Tupaia</taxon>
    </lineage>
</organism>
<protein>
    <submittedName>
        <fullName evidence="1">Uncharacterized protein</fullName>
    </submittedName>
</protein>
<accession>L9KH60</accession>
<evidence type="ECO:0000313" key="2">
    <source>
        <dbReference type="Proteomes" id="UP000011518"/>
    </source>
</evidence>
<evidence type="ECO:0000313" key="1">
    <source>
        <dbReference type="EMBL" id="ELW62041.1"/>
    </source>
</evidence>
<reference evidence="2" key="2">
    <citation type="journal article" date="2013" name="Nat. Commun.">
        <title>Genome of the Chinese tree shrew.</title>
        <authorList>
            <person name="Fan Y."/>
            <person name="Huang Z.Y."/>
            <person name="Cao C.C."/>
            <person name="Chen C.S."/>
            <person name="Chen Y.X."/>
            <person name="Fan D.D."/>
            <person name="He J."/>
            <person name="Hou H.L."/>
            <person name="Hu L."/>
            <person name="Hu X.T."/>
            <person name="Jiang X.T."/>
            <person name="Lai R."/>
            <person name="Lang Y.S."/>
            <person name="Liang B."/>
            <person name="Liao S.G."/>
            <person name="Mu D."/>
            <person name="Ma Y.Y."/>
            <person name="Niu Y.Y."/>
            <person name="Sun X.Q."/>
            <person name="Xia J.Q."/>
            <person name="Xiao J."/>
            <person name="Xiong Z.Q."/>
            <person name="Xu L."/>
            <person name="Yang L."/>
            <person name="Zhang Y."/>
            <person name="Zhao W."/>
            <person name="Zhao X.D."/>
            <person name="Zheng Y.T."/>
            <person name="Zhou J.M."/>
            <person name="Zhu Y.B."/>
            <person name="Zhang G.J."/>
            <person name="Wang J."/>
            <person name="Yao Y.G."/>
        </authorList>
    </citation>
    <scope>NUCLEOTIDE SEQUENCE [LARGE SCALE GENOMIC DNA]</scope>
</reference>
<reference evidence="2" key="1">
    <citation type="submission" date="2012-07" db="EMBL/GenBank/DDBJ databases">
        <title>Genome of the Chinese tree shrew, a rising model animal genetically related to primates.</title>
        <authorList>
            <person name="Zhang G."/>
            <person name="Fan Y."/>
            <person name="Yao Y."/>
            <person name="Huang Z."/>
        </authorList>
    </citation>
    <scope>NUCLEOTIDE SEQUENCE [LARGE SCALE GENOMIC DNA]</scope>
</reference>
<keyword evidence="2" id="KW-1185">Reference proteome</keyword>
<dbReference type="AlphaFoldDB" id="L9KH60"/>
<dbReference type="EMBL" id="KB320842">
    <property type="protein sequence ID" value="ELW62041.1"/>
    <property type="molecule type" value="Genomic_DNA"/>
</dbReference>